<protein>
    <submittedName>
        <fullName evidence="1">Uncharacterized protein</fullName>
    </submittedName>
</protein>
<sequence>MKRITICALISIVYSCSKDNNRTFKGIVTEADNCCSSPEGGRIYRINIAGTDSTIATLVASDLKPGDAIAFNIQRHGTPPAVYCLAICTMPRLTTISDITRLE</sequence>
<organism evidence="1 2">
    <name type="scientific">Chitinophaga rhizophila</name>
    <dbReference type="NCBI Taxonomy" id="2866212"/>
    <lineage>
        <taxon>Bacteria</taxon>
        <taxon>Pseudomonadati</taxon>
        <taxon>Bacteroidota</taxon>
        <taxon>Chitinophagia</taxon>
        <taxon>Chitinophagales</taxon>
        <taxon>Chitinophagaceae</taxon>
        <taxon>Chitinophaga</taxon>
    </lineage>
</organism>
<dbReference type="PROSITE" id="PS51257">
    <property type="entry name" value="PROKAR_LIPOPROTEIN"/>
    <property type="match status" value="1"/>
</dbReference>
<gene>
    <name evidence="1" type="ORF">K1Y79_11915</name>
</gene>
<evidence type="ECO:0000313" key="2">
    <source>
        <dbReference type="Proteomes" id="UP000812961"/>
    </source>
</evidence>
<dbReference type="RefSeq" id="WP_220250240.1">
    <property type="nucleotide sequence ID" value="NZ_JAICCF010000002.1"/>
</dbReference>
<dbReference type="EMBL" id="JAICCF010000002">
    <property type="protein sequence ID" value="MBW8685039.1"/>
    <property type="molecule type" value="Genomic_DNA"/>
</dbReference>
<comment type="caution">
    <text evidence="1">The sequence shown here is derived from an EMBL/GenBank/DDBJ whole genome shotgun (WGS) entry which is preliminary data.</text>
</comment>
<accession>A0ABS7GBH6</accession>
<dbReference type="Proteomes" id="UP000812961">
    <property type="component" value="Unassembled WGS sequence"/>
</dbReference>
<name>A0ABS7GBH6_9BACT</name>
<proteinExistence type="predicted"/>
<keyword evidence="2" id="KW-1185">Reference proteome</keyword>
<reference evidence="1 2" key="1">
    <citation type="submission" date="2021-08" db="EMBL/GenBank/DDBJ databases">
        <title>The genome sequence of Chitinophaga sp. B61.</title>
        <authorList>
            <person name="Zhang X."/>
        </authorList>
    </citation>
    <scope>NUCLEOTIDE SEQUENCE [LARGE SCALE GENOMIC DNA]</scope>
    <source>
        <strain evidence="1 2">B61</strain>
    </source>
</reference>
<evidence type="ECO:0000313" key="1">
    <source>
        <dbReference type="EMBL" id="MBW8685039.1"/>
    </source>
</evidence>